<evidence type="ECO:0000259" key="8">
    <source>
        <dbReference type="PROSITE" id="PS50850"/>
    </source>
</evidence>
<feature type="domain" description="Major facilitator superfamily (MFS) profile" evidence="8">
    <location>
        <begin position="219"/>
        <end position="406"/>
    </location>
</feature>
<protein>
    <submittedName>
        <fullName evidence="9">MFS transporter</fullName>
    </submittedName>
</protein>
<keyword evidence="2" id="KW-0813">Transport</keyword>
<proteinExistence type="predicted"/>
<evidence type="ECO:0000256" key="4">
    <source>
        <dbReference type="ARBA" id="ARBA00022692"/>
    </source>
</evidence>
<dbReference type="EMBL" id="JALGBH010000001">
    <property type="protein sequence ID" value="MCJ0742245.1"/>
    <property type="molecule type" value="Genomic_DNA"/>
</dbReference>
<feature type="transmembrane region" description="Helical" evidence="7">
    <location>
        <begin position="104"/>
        <end position="122"/>
    </location>
</feature>
<keyword evidence="5 7" id="KW-1133">Transmembrane helix</keyword>
<feature type="transmembrane region" description="Helical" evidence="7">
    <location>
        <begin position="45"/>
        <end position="66"/>
    </location>
</feature>
<feature type="transmembrane region" description="Helical" evidence="7">
    <location>
        <begin position="225"/>
        <end position="246"/>
    </location>
</feature>
<dbReference type="CDD" id="cd06173">
    <property type="entry name" value="MFS_MefA_like"/>
    <property type="match status" value="1"/>
</dbReference>
<feature type="transmembrane region" description="Helical" evidence="7">
    <location>
        <begin position="258"/>
        <end position="276"/>
    </location>
</feature>
<feature type="transmembrane region" description="Helical" evidence="7">
    <location>
        <begin position="174"/>
        <end position="191"/>
    </location>
</feature>
<evidence type="ECO:0000256" key="2">
    <source>
        <dbReference type="ARBA" id="ARBA00022448"/>
    </source>
</evidence>
<dbReference type="PANTHER" id="PTHR23513">
    <property type="entry name" value="INTEGRAL MEMBRANE EFFLUX PROTEIN-RELATED"/>
    <property type="match status" value="1"/>
</dbReference>
<comment type="caution">
    <text evidence="9">The sequence shown here is derived from an EMBL/GenBank/DDBJ whole genome shotgun (WGS) entry which is preliminary data.</text>
</comment>
<keyword evidence="3" id="KW-1003">Cell membrane</keyword>
<evidence type="ECO:0000313" key="10">
    <source>
        <dbReference type="Proteomes" id="UP001165460"/>
    </source>
</evidence>
<dbReference type="PANTHER" id="PTHR23513:SF11">
    <property type="entry name" value="STAPHYLOFERRIN A TRANSPORTER"/>
    <property type="match status" value="1"/>
</dbReference>
<keyword evidence="10" id="KW-1185">Reference proteome</keyword>
<organism evidence="9 10">
    <name type="scientific">Pedobacter montanisoli</name>
    <dbReference type="NCBI Taxonomy" id="2923277"/>
    <lineage>
        <taxon>Bacteria</taxon>
        <taxon>Pseudomonadati</taxon>
        <taxon>Bacteroidota</taxon>
        <taxon>Sphingobacteriia</taxon>
        <taxon>Sphingobacteriales</taxon>
        <taxon>Sphingobacteriaceae</taxon>
        <taxon>Pedobacter</taxon>
    </lineage>
</organism>
<dbReference type="Gene3D" id="1.20.1250.20">
    <property type="entry name" value="MFS general substrate transporter like domains"/>
    <property type="match status" value="1"/>
</dbReference>
<dbReference type="Proteomes" id="UP001165460">
    <property type="component" value="Unassembled WGS sequence"/>
</dbReference>
<name>A0ABS9ZUH5_9SPHI</name>
<dbReference type="PROSITE" id="PS50850">
    <property type="entry name" value="MFS"/>
    <property type="match status" value="1"/>
</dbReference>
<feature type="transmembrane region" description="Helical" evidence="7">
    <location>
        <begin position="346"/>
        <end position="370"/>
    </location>
</feature>
<dbReference type="InterPro" id="IPR010290">
    <property type="entry name" value="TM_effector"/>
</dbReference>
<reference evidence="9" key="1">
    <citation type="submission" date="2022-03" db="EMBL/GenBank/DDBJ databases">
        <authorList>
            <person name="Woo C.Y."/>
        </authorList>
    </citation>
    <scope>NUCLEOTIDE SEQUENCE</scope>
    <source>
        <strain evidence="9">CYS-01</strain>
    </source>
</reference>
<feature type="transmembrane region" description="Helical" evidence="7">
    <location>
        <begin position="143"/>
        <end position="168"/>
    </location>
</feature>
<evidence type="ECO:0000256" key="3">
    <source>
        <dbReference type="ARBA" id="ARBA00022475"/>
    </source>
</evidence>
<dbReference type="SUPFAM" id="SSF103473">
    <property type="entry name" value="MFS general substrate transporter"/>
    <property type="match status" value="1"/>
</dbReference>
<dbReference type="InterPro" id="IPR020846">
    <property type="entry name" value="MFS_dom"/>
</dbReference>
<sequence length="406" mass="44573">MKSMFRSFNYYNYRLHFTGQSISLIGTWMQRVAVSWLVYRITGSAFMLGLISFLALIPALLLGPIAGNFVDKRNKYKTVLVCQVIFMLQAGVLALLVWLKHYNITLIAILSLIQGIVATFETTARQSLVVEFVDNKDDLSNAVALNSSAFNAARLIGPALAGIILSTYGEDACFILNFLSFIPVIICLLLMKLNLKSNNALNEDIWTGLKKGYHYLEDSPDISSLIIVLAFSSLLVIPFSTLLPVFAKTVFNGDATTFSWFESAGGLGALLGAIYMASLKSGKDLSRIVILSAIIFGAGLILLSVAPTVWMALISTSLACIGMMMLTSAINTYIQTHSANELRGRAISYYLMAYQGILPIGTLAIGYFAHVLSAKTIVLIEGILAFIIIVCYYFYNQGKKYNQLQD</sequence>
<feature type="transmembrane region" description="Helical" evidence="7">
    <location>
        <begin position="288"/>
        <end position="306"/>
    </location>
</feature>
<dbReference type="RefSeq" id="WP_243360546.1">
    <property type="nucleotide sequence ID" value="NZ_JALGBH010000001.1"/>
</dbReference>
<dbReference type="InterPro" id="IPR036259">
    <property type="entry name" value="MFS_trans_sf"/>
</dbReference>
<accession>A0ABS9ZUH5</accession>
<feature type="transmembrane region" description="Helical" evidence="7">
    <location>
        <begin position="376"/>
        <end position="395"/>
    </location>
</feature>
<evidence type="ECO:0000256" key="6">
    <source>
        <dbReference type="ARBA" id="ARBA00023136"/>
    </source>
</evidence>
<comment type="subcellular location">
    <subcellularLocation>
        <location evidence="1">Cell membrane</location>
        <topology evidence="1">Multi-pass membrane protein</topology>
    </subcellularLocation>
</comment>
<feature type="transmembrane region" description="Helical" evidence="7">
    <location>
        <begin position="78"/>
        <end position="98"/>
    </location>
</feature>
<keyword evidence="4 7" id="KW-0812">Transmembrane</keyword>
<dbReference type="Pfam" id="PF05977">
    <property type="entry name" value="MFS_3"/>
    <property type="match status" value="1"/>
</dbReference>
<evidence type="ECO:0000256" key="5">
    <source>
        <dbReference type="ARBA" id="ARBA00022989"/>
    </source>
</evidence>
<evidence type="ECO:0000256" key="7">
    <source>
        <dbReference type="SAM" id="Phobius"/>
    </source>
</evidence>
<evidence type="ECO:0000256" key="1">
    <source>
        <dbReference type="ARBA" id="ARBA00004651"/>
    </source>
</evidence>
<evidence type="ECO:0000313" key="9">
    <source>
        <dbReference type="EMBL" id="MCJ0742245.1"/>
    </source>
</evidence>
<keyword evidence="6 7" id="KW-0472">Membrane</keyword>
<gene>
    <name evidence="9" type="ORF">MMF97_05935</name>
</gene>
<feature type="transmembrane region" description="Helical" evidence="7">
    <location>
        <begin position="312"/>
        <end position="334"/>
    </location>
</feature>